<keyword evidence="1" id="KW-0732">Signal</keyword>
<reference evidence="2 3" key="1">
    <citation type="submission" date="2015-09" db="EMBL/GenBank/DDBJ databases">
        <title>Draft Genome Sequence of the Strain BR 3267 (Bradyrhizobium yuanmingense) recommended as inoculant for cowpea in Brazil.</title>
        <authorList>
            <person name="Simoes-Araujo J.L."/>
            <person name="Zilli J.E."/>
        </authorList>
    </citation>
    <scope>NUCLEOTIDE SEQUENCE [LARGE SCALE GENOMIC DNA]</scope>
    <source>
        <strain evidence="2 3">BR3267</strain>
    </source>
</reference>
<sequence length="188" mass="21473">MIRHAARMLAMMYCVCSQPAYSNYASQAVTPPLSFSQFCIQYPEDCRRHDDRRIRDFRSSIQRWRELAQINSTVNFGIAPKDPPASRRDAEWQIFPYEGNCGDYAVTKRHLLLRSGWPSSALLLAEVVIRATGEHHLVLLVREGRAVLVLDNLSPVVTPLVDALDRFTIVRAESGTEPQRWTREVVAF</sequence>
<gene>
    <name evidence="2" type="ORF">AOQ72_08650</name>
</gene>
<evidence type="ECO:0008006" key="4">
    <source>
        <dbReference type="Google" id="ProtNLM"/>
    </source>
</evidence>
<name>A0A0R3D2N0_9BRAD</name>
<protein>
    <recommendedName>
        <fullName evidence="4">Transglutaminase</fullName>
    </recommendedName>
</protein>
<dbReference type="EMBL" id="LJYF01000004">
    <property type="protein sequence ID" value="KRQ01884.1"/>
    <property type="molecule type" value="Genomic_DNA"/>
</dbReference>
<dbReference type="RefSeq" id="WP_057026478.1">
    <property type="nucleotide sequence ID" value="NZ_LJYF01000004.1"/>
</dbReference>
<dbReference type="Gene3D" id="3.10.620.30">
    <property type="match status" value="1"/>
</dbReference>
<feature type="signal peptide" evidence="1">
    <location>
        <begin position="1"/>
        <end position="22"/>
    </location>
</feature>
<dbReference type="AlphaFoldDB" id="A0A0R3D2N0"/>
<evidence type="ECO:0000256" key="1">
    <source>
        <dbReference type="SAM" id="SignalP"/>
    </source>
</evidence>
<organism evidence="2 3">
    <name type="scientific">Bradyrhizobium yuanmingense</name>
    <dbReference type="NCBI Taxonomy" id="108015"/>
    <lineage>
        <taxon>Bacteria</taxon>
        <taxon>Pseudomonadati</taxon>
        <taxon>Pseudomonadota</taxon>
        <taxon>Alphaproteobacteria</taxon>
        <taxon>Hyphomicrobiales</taxon>
        <taxon>Nitrobacteraceae</taxon>
        <taxon>Bradyrhizobium</taxon>
    </lineage>
</organism>
<dbReference type="OrthoDB" id="7206808at2"/>
<proteinExistence type="predicted"/>
<dbReference type="PANTHER" id="PTHR39327">
    <property type="match status" value="1"/>
</dbReference>
<dbReference type="Proteomes" id="UP000051380">
    <property type="component" value="Unassembled WGS sequence"/>
</dbReference>
<dbReference type="Pfam" id="PF06035">
    <property type="entry name" value="Peptidase_C93"/>
    <property type="match status" value="1"/>
</dbReference>
<evidence type="ECO:0000313" key="2">
    <source>
        <dbReference type="EMBL" id="KRQ01884.1"/>
    </source>
</evidence>
<evidence type="ECO:0000313" key="3">
    <source>
        <dbReference type="Proteomes" id="UP000051380"/>
    </source>
</evidence>
<feature type="chain" id="PRO_5006435084" description="Transglutaminase" evidence="1">
    <location>
        <begin position="23"/>
        <end position="188"/>
    </location>
</feature>
<dbReference type="PANTHER" id="PTHR39327:SF1">
    <property type="entry name" value="BLR5470 PROTEIN"/>
    <property type="match status" value="1"/>
</dbReference>
<comment type="caution">
    <text evidence="2">The sequence shown here is derived from an EMBL/GenBank/DDBJ whole genome shotgun (WGS) entry which is preliminary data.</text>
</comment>
<accession>A0A0R3D2N0</accession>
<dbReference type="InterPro" id="IPR010319">
    <property type="entry name" value="Transglutaminase-like_Cys_pept"/>
</dbReference>